<dbReference type="InterPro" id="IPR004919">
    <property type="entry name" value="GmrSD_N"/>
</dbReference>
<name>A0A4V4HI61_DENBC</name>
<dbReference type="EMBL" id="ML179049">
    <property type="protein sequence ID" value="THV05346.1"/>
    <property type="molecule type" value="Genomic_DNA"/>
</dbReference>
<proteinExistence type="predicted"/>
<feature type="compositionally biased region" description="Polar residues" evidence="1">
    <location>
        <begin position="622"/>
        <end position="649"/>
    </location>
</feature>
<keyword evidence="4" id="KW-1185">Reference proteome</keyword>
<feature type="region of interest" description="Disordered" evidence="1">
    <location>
        <begin position="873"/>
        <end position="931"/>
    </location>
</feature>
<feature type="compositionally biased region" description="Low complexity" evidence="1">
    <location>
        <begin position="818"/>
        <end position="832"/>
    </location>
</feature>
<evidence type="ECO:0000313" key="4">
    <source>
        <dbReference type="Proteomes" id="UP000297245"/>
    </source>
</evidence>
<feature type="compositionally biased region" description="Polar residues" evidence="1">
    <location>
        <begin position="458"/>
        <end position="474"/>
    </location>
</feature>
<feature type="region of interest" description="Disordered" evidence="1">
    <location>
        <begin position="310"/>
        <end position="336"/>
    </location>
</feature>
<protein>
    <recommendedName>
        <fullName evidence="2">GmrSD restriction endonucleases N-terminal domain-containing protein</fullName>
    </recommendedName>
</protein>
<feature type="domain" description="GmrSD restriction endonucleases N-terminal" evidence="2">
    <location>
        <begin position="56"/>
        <end position="214"/>
    </location>
</feature>
<feature type="region of interest" description="Disordered" evidence="1">
    <location>
        <begin position="601"/>
        <end position="721"/>
    </location>
</feature>
<dbReference type="PANTHER" id="PTHR39639:SF1">
    <property type="entry name" value="DUF262 DOMAIN-CONTAINING PROTEIN"/>
    <property type="match status" value="1"/>
</dbReference>
<evidence type="ECO:0000313" key="3">
    <source>
        <dbReference type="EMBL" id="THV05346.1"/>
    </source>
</evidence>
<feature type="compositionally biased region" description="Low complexity" evidence="1">
    <location>
        <begin position="669"/>
        <end position="678"/>
    </location>
</feature>
<feature type="compositionally biased region" description="Low complexity" evidence="1">
    <location>
        <begin position="601"/>
        <end position="621"/>
    </location>
</feature>
<organism evidence="3 4">
    <name type="scientific">Dendrothele bispora (strain CBS 962.96)</name>
    <dbReference type="NCBI Taxonomy" id="1314807"/>
    <lineage>
        <taxon>Eukaryota</taxon>
        <taxon>Fungi</taxon>
        <taxon>Dikarya</taxon>
        <taxon>Basidiomycota</taxon>
        <taxon>Agaricomycotina</taxon>
        <taxon>Agaricomycetes</taxon>
        <taxon>Agaricomycetidae</taxon>
        <taxon>Agaricales</taxon>
        <taxon>Agaricales incertae sedis</taxon>
        <taxon>Dendrothele</taxon>
    </lineage>
</organism>
<feature type="compositionally biased region" description="Low complexity" evidence="1">
    <location>
        <begin position="759"/>
        <end position="774"/>
    </location>
</feature>
<dbReference type="OrthoDB" id="5419821at2759"/>
<feature type="region of interest" description="Disordered" evidence="1">
    <location>
        <begin position="744"/>
        <end position="850"/>
    </location>
</feature>
<feature type="region of interest" description="Disordered" evidence="1">
    <location>
        <begin position="458"/>
        <end position="547"/>
    </location>
</feature>
<feature type="compositionally biased region" description="Low complexity" evidence="1">
    <location>
        <begin position="699"/>
        <end position="721"/>
    </location>
</feature>
<feature type="compositionally biased region" description="Polar residues" evidence="1">
    <location>
        <begin position="884"/>
        <end position="898"/>
    </location>
</feature>
<feature type="compositionally biased region" description="Low complexity" evidence="1">
    <location>
        <begin position="786"/>
        <end position="795"/>
    </location>
</feature>
<reference evidence="3 4" key="1">
    <citation type="journal article" date="2019" name="Nat. Ecol. Evol.">
        <title>Megaphylogeny resolves global patterns of mushroom evolution.</title>
        <authorList>
            <person name="Varga T."/>
            <person name="Krizsan K."/>
            <person name="Foldi C."/>
            <person name="Dima B."/>
            <person name="Sanchez-Garcia M."/>
            <person name="Sanchez-Ramirez S."/>
            <person name="Szollosi G.J."/>
            <person name="Szarkandi J.G."/>
            <person name="Papp V."/>
            <person name="Albert L."/>
            <person name="Andreopoulos W."/>
            <person name="Angelini C."/>
            <person name="Antonin V."/>
            <person name="Barry K.W."/>
            <person name="Bougher N.L."/>
            <person name="Buchanan P."/>
            <person name="Buyck B."/>
            <person name="Bense V."/>
            <person name="Catcheside P."/>
            <person name="Chovatia M."/>
            <person name="Cooper J."/>
            <person name="Damon W."/>
            <person name="Desjardin D."/>
            <person name="Finy P."/>
            <person name="Geml J."/>
            <person name="Haridas S."/>
            <person name="Hughes K."/>
            <person name="Justo A."/>
            <person name="Karasinski D."/>
            <person name="Kautmanova I."/>
            <person name="Kiss B."/>
            <person name="Kocsube S."/>
            <person name="Kotiranta H."/>
            <person name="LaButti K.M."/>
            <person name="Lechner B.E."/>
            <person name="Liimatainen K."/>
            <person name="Lipzen A."/>
            <person name="Lukacs Z."/>
            <person name="Mihaltcheva S."/>
            <person name="Morgado L.N."/>
            <person name="Niskanen T."/>
            <person name="Noordeloos M.E."/>
            <person name="Ohm R.A."/>
            <person name="Ortiz-Santana B."/>
            <person name="Ovrebo C."/>
            <person name="Racz N."/>
            <person name="Riley R."/>
            <person name="Savchenko A."/>
            <person name="Shiryaev A."/>
            <person name="Soop K."/>
            <person name="Spirin V."/>
            <person name="Szebenyi C."/>
            <person name="Tomsovsky M."/>
            <person name="Tulloss R.E."/>
            <person name="Uehling J."/>
            <person name="Grigoriev I.V."/>
            <person name="Vagvolgyi C."/>
            <person name="Papp T."/>
            <person name="Martin F.M."/>
            <person name="Miettinen O."/>
            <person name="Hibbett D.S."/>
            <person name="Nagy L.G."/>
        </authorList>
    </citation>
    <scope>NUCLEOTIDE SEQUENCE [LARGE SCALE GENOMIC DNA]</scope>
    <source>
        <strain evidence="3 4">CBS 962.96</strain>
    </source>
</reference>
<evidence type="ECO:0000256" key="1">
    <source>
        <dbReference type="SAM" id="MobiDB-lite"/>
    </source>
</evidence>
<sequence length="946" mass="102454">MPPGIKTESDDLFVPEIHQAPQISTPGSVPLARYRIQPEIKAYHAYECSIQALYNSLESKEIFLEPDYQRDIVWNPDKQSKLVDSILRNFPVFPLIFAVQEDANGRTRKAVIDGKQRLTAIHRFLNGEIPHIDPVAKDSTGHKIKHWFRAENNQGASNATSSKRKRDILPDEYRRAFLEKMLVVYEFDDISDGEERAIFQRIQCGVALTKDEILQVIDSPRSSFMHSLVDSYITETTLAHPDLKWERKRGKAFRIIVQAVYIIHKLTGGGSDVASGSGEGSGGTSLDSTLVVGATSTAILEKWLGEDKSGSSAVATSRGKKGKKKSNYEDDEDEDENYDQLFEHVDGPEVAEEFKKDVRRAFDILVGLTKDQTLKAPFVDSTLPKLSPVEMIFITVLVFVLGVRGMDGKPLKPIQLSRAIHDLRKSINDVTLFPDGRRNRQDINEKLVDFIKSYRLPEQSTTTTSRPTSHVLTQPTSTPVASSSTARAVPPTAHLPSPASTSLKRKRDGQNITATPHPILPAPKPKKPKTSSTTFKPTKPIKMSLTTSSPGVNPYPISSPVVNPYPISSPVVNPYPISSPGVNPYPIRFAQRNTLASDFNSSITPSSSASVSTPSLSHVSAPSTSVPIPSSAHATIMTTSYPHSQTSAELSDPSEPAWNPDSSPPPLLYPSTSPTSPLNAQSALPHSSAGNANATQTMSSHPYLLSSSSNSGRVSAPVPSSWVPPSIVHPTIREPYFDHSSTSFMSSVPQSGISNTTWTTGTLSFKSKSTSSTKEMTQLPAGFRAQTSSTSSQTQLPAGSLTDAPTLMETRTSPSSVSSTQTLVQPPTQTTSNHDSSRGGSSFSATKAKDVQAPRTLTSILAEAVSSKPKVHSVSVKRKEESRIVTSPSGSPMTNAVSPTKRKRTTARPAFLNGNGSKTPGGGSTPIVNDTARTTSGLFDFEYSQP</sequence>
<dbReference type="PANTHER" id="PTHR39639">
    <property type="entry name" value="CHROMOSOME 16, WHOLE GENOME SHOTGUN SEQUENCE"/>
    <property type="match status" value="1"/>
</dbReference>
<dbReference type="Proteomes" id="UP000297245">
    <property type="component" value="Unassembled WGS sequence"/>
</dbReference>
<feature type="compositionally biased region" description="Polar residues" evidence="1">
    <location>
        <begin position="679"/>
        <end position="698"/>
    </location>
</feature>
<gene>
    <name evidence="3" type="ORF">K435DRAFT_103212</name>
</gene>
<dbReference type="AlphaFoldDB" id="A0A4V4HI61"/>
<accession>A0A4V4HI61</accession>
<feature type="compositionally biased region" description="Polar residues" evidence="1">
    <location>
        <begin position="744"/>
        <end position="758"/>
    </location>
</feature>
<feature type="compositionally biased region" description="Low complexity" evidence="1">
    <location>
        <begin position="475"/>
        <end position="492"/>
    </location>
</feature>
<evidence type="ECO:0000259" key="2">
    <source>
        <dbReference type="Pfam" id="PF03235"/>
    </source>
</evidence>
<dbReference type="Pfam" id="PF03235">
    <property type="entry name" value="GmrSD_N"/>
    <property type="match status" value="1"/>
</dbReference>
<feature type="compositionally biased region" description="Low complexity" evidence="1">
    <location>
        <begin position="530"/>
        <end position="542"/>
    </location>
</feature>